<protein>
    <recommendedName>
        <fullName evidence="1">HTH rpiR-type domain-containing protein</fullName>
    </recommendedName>
</protein>
<dbReference type="Proteomes" id="UP000494115">
    <property type="component" value="Unassembled WGS sequence"/>
</dbReference>
<dbReference type="GO" id="GO:1901135">
    <property type="term" value="P:carbohydrate derivative metabolic process"/>
    <property type="evidence" value="ECO:0007669"/>
    <property type="project" value="InterPro"/>
</dbReference>
<dbReference type="GO" id="GO:0003700">
    <property type="term" value="F:DNA-binding transcription factor activity"/>
    <property type="evidence" value="ECO:0007669"/>
    <property type="project" value="InterPro"/>
</dbReference>
<dbReference type="PANTHER" id="PTHR30514:SF18">
    <property type="entry name" value="RPIR-FAMILY TRANSCRIPTIONAL REGULATOR"/>
    <property type="match status" value="1"/>
</dbReference>
<dbReference type="Pfam" id="PF01418">
    <property type="entry name" value="HTH_6"/>
    <property type="match status" value="1"/>
</dbReference>
<feature type="domain" description="HTH rpiR-type" evidence="1">
    <location>
        <begin position="5"/>
        <end position="81"/>
    </location>
</feature>
<reference evidence="2 3" key="1">
    <citation type="submission" date="2020-04" db="EMBL/GenBank/DDBJ databases">
        <authorList>
            <person name="De Canck E."/>
        </authorList>
    </citation>
    <scope>NUCLEOTIDE SEQUENCE [LARGE SCALE GENOMIC DNA]</scope>
    <source>
        <strain evidence="2 3">LMG 28138</strain>
    </source>
</reference>
<proteinExistence type="predicted"/>
<sequence length="288" mass="31115">MSMSARLVLAIQERYETLAPSERRLASLLLEQQQDMLTYTATELAGMAGVSKATAARLFRSLGYKDFNEVRLQAREERNRTQPFEQTLQPSVAPVPAADHTVAGHLQAEIADLTRTFESMSNHTVSAAGELLARAPRVWLLGFGAEDGLVRSMRPLLARVRPDVHVLGGQSGIWAEELAMTGPGDALLLVVTSTRTELLKQVVNSARMTRVRLVTVSDLQNAAWAKRISQVALPCHVSSSLAGPSASTVVSMLNLLVRVVAGHIGKAAAQRTSLIADIRDEFGDAGIL</sequence>
<dbReference type="SUPFAM" id="SSF46689">
    <property type="entry name" value="Homeodomain-like"/>
    <property type="match status" value="1"/>
</dbReference>
<dbReference type="InterPro" id="IPR046348">
    <property type="entry name" value="SIS_dom_sf"/>
</dbReference>
<dbReference type="Gene3D" id="1.10.10.10">
    <property type="entry name" value="Winged helix-like DNA-binding domain superfamily/Winged helix DNA-binding domain"/>
    <property type="match status" value="1"/>
</dbReference>
<dbReference type="EMBL" id="CADIKM010000001">
    <property type="protein sequence ID" value="CAB3777151.1"/>
    <property type="molecule type" value="Genomic_DNA"/>
</dbReference>
<name>A0A6S7AYX8_9BURK</name>
<evidence type="ECO:0000313" key="2">
    <source>
        <dbReference type="EMBL" id="CAB3777151.1"/>
    </source>
</evidence>
<dbReference type="InterPro" id="IPR047640">
    <property type="entry name" value="RpiR-like"/>
</dbReference>
<dbReference type="InterPro" id="IPR000281">
    <property type="entry name" value="HTH_RpiR"/>
</dbReference>
<accession>A0A6S7AYX8</accession>
<dbReference type="AlphaFoldDB" id="A0A6S7AYX8"/>
<dbReference type="InterPro" id="IPR009057">
    <property type="entry name" value="Homeodomain-like_sf"/>
</dbReference>
<dbReference type="PANTHER" id="PTHR30514">
    <property type="entry name" value="GLUCOKINASE"/>
    <property type="match status" value="1"/>
</dbReference>
<dbReference type="GO" id="GO:0003677">
    <property type="term" value="F:DNA binding"/>
    <property type="evidence" value="ECO:0007669"/>
    <property type="project" value="InterPro"/>
</dbReference>
<organism evidence="2 3">
    <name type="scientific">Pararobbsia alpina</name>
    <dbReference type="NCBI Taxonomy" id="621374"/>
    <lineage>
        <taxon>Bacteria</taxon>
        <taxon>Pseudomonadati</taxon>
        <taxon>Pseudomonadota</taxon>
        <taxon>Betaproteobacteria</taxon>
        <taxon>Burkholderiales</taxon>
        <taxon>Burkholderiaceae</taxon>
        <taxon>Pararobbsia</taxon>
    </lineage>
</organism>
<gene>
    <name evidence="2" type="ORF">LMG28138_00304</name>
</gene>
<dbReference type="PROSITE" id="PS51071">
    <property type="entry name" value="HTH_RPIR"/>
    <property type="match status" value="1"/>
</dbReference>
<dbReference type="SUPFAM" id="SSF53697">
    <property type="entry name" value="SIS domain"/>
    <property type="match status" value="1"/>
</dbReference>
<evidence type="ECO:0000313" key="3">
    <source>
        <dbReference type="Proteomes" id="UP000494115"/>
    </source>
</evidence>
<dbReference type="GO" id="GO:0097367">
    <property type="term" value="F:carbohydrate derivative binding"/>
    <property type="evidence" value="ECO:0007669"/>
    <property type="project" value="InterPro"/>
</dbReference>
<dbReference type="RefSeq" id="WP_175102843.1">
    <property type="nucleotide sequence ID" value="NZ_CADIKM010000001.1"/>
</dbReference>
<dbReference type="Gene3D" id="3.40.50.10490">
    <property type="entry name" value="Glucose-6-phosphate isomerase like protein, domain 1"/>
    <property type="match status" value="1"/>
</dbReference>
<evidence type="ECO:0000259" key="1">
    <source>
        <dbReference type="PROSITE" id="PS51071"/>
    </source>
</evidence>
<dbReference type="InterPro" id="IPR036388">
    <property type="entry name" value="WH-like_DNA-bd_sf"/>
</dbReference>
<keyword evidence="3" id="KW-1185">Reference proteome</keyword>